<keyword evidence="2" id="KW-1185">Reference proteome</keyword>
<gene>
    <name evidence="1" type="ORF">WCD58_22510</name>
</gene>
<dbReference type="Proteomes" id="UP001369736">
    <property type="component" value="Unassembled WGS sequence"/>
</dbReference>
<accession>A0ABU8M9E1</accession>
<dbReference type="RefSeq" id="WP_337705315.1">
    <property type="nucleotide sequence ID" value="NZ_JBBEGM010000010.1"/>
</dbReference>
<sequence>MRCQDGQGWAQLSVATDPHTGRVESEWSDPRHPEQQLALHALFDQRRTSNGVHHEDARHTPVRAVSALLWSRGFEPAELVITEITVDTYRVEADGTLTALPMCGACRALLPEVTPSDTRPAPEIDLDHARAVITALDTPMDWWPRVPPARFAHGDTEDPATPPELRALFDAVETERGSSAMVRTRRPPQLSTEAALDAVLANPPAALWPGTTDRDGGGFLTWPKNTTAAELDEVDRATARDALAEIIDEDMAYTSTERVGSDRAEELADAITAYAGRDARWWINRPLRRWKRSAGQRGWQPLTSATFDAGVIAVDQHHVLIAWLMDED</sequence>
<organism evidence="1 2">
    <name type="scientific">Actinomycetospora flava</name>
    <dbReference type="NCBI Taxonomy" id="3129232"/>
    <lineage>
        <taxon>Bacteria</taxon>
        <taxon>Bacillati</taxon>
        <taxon>Actinomycetota</taxon>
        <taxon>Actinomycetes</taxon>
        <taxon>Pseudonocardiales</taxon>
        <taxon>Pseudonocardiaceae</taxon>
        <taxon>Actinomycetospora</taxon>
    </lineage>
</organism>
<name>A0ABU8M9E1_9PSEU</name>
<evidence type="ECO:0000313" key="1">
    <source>
        <dbReference type="EMBL" id="MEJ2863945.1"/>
    </source>
</evidence>
<reference evidence="1 2" key="1">
    <citation type="submission" date="2024-03" db="EMBL/GenBank/DDBJ databases">
        <title>Actinomycetospora sp. OC33-EN07, a novel actinomycete isolated from wild orchid (Aerides multiflora).</title>
        <authorList>
            <person name="Suriyachadkun C."/>
        </authorList>
    </citation>
    <scope>NUCLEOTIDE SEQUENCE [LARGE SCALE GENOMIC DNA]</scope>
    <source>
        <strain evidence="1 2">OC33-EN07</strain>
    </source>
</reference>
<evidence type="ECO:0000313" key="2">
    <source>
        <dbReference type="Proteomes" id="UP001369736"/>
    </source>
</evidence>
<comment type="caution">
    <text evidence="1">The sequence shown here is derived from an EMBL/GenBank/DDBJ whole genome shotgun (WGS) entry which is preliminary data.</text>
</comment>
<evidence type="ECO:0008006" key="3">
    <source>
        <dbReference type="Google" id="ProtNLM"/>
    </source>
</evidence>
<protein>
    <recommendedName>
        <fullName evidence="3">YwqJ-like deaminase</fullName>
    </recommendedName>
</protein>
<proteinExistence type="predicted"/>
<dbReference type="EMBL" id="JBBEGM010000010">
    <property type="protein sequence ID" value="MEJ2863945.1"/>
    <property type="molecule type" value="Genomic_DNA"/>
</dbReference>